<gene>
    <name evidence="3" type="primary">osmX</name>
    <name evidence="3" type="ORF">PSEWESI4_02551</name>
</gene>
<dbReference type="GO" id="GO:0043190">
    <property type="term" value="C:ATP-binding cassette (ABC) transporter complex"/>
    <property type="evidence" value="ECO:0007669"/>
    <property type="project" value="InterPro"/>
</dbReference>
<dbReference type="InterPro" id="IPR007210">
    <property type="entry name" value="ABC_Gly_betaine_transp_sub-bd"/>
</dbReference>
<reference evidence="3 4" key="1">
    <citation type="submission" date="2020-08" db="EMBL/GenBank/DDBJ databases">
        <authorList>
            <person name="Criscuolo A."/>
        </authorList>
    </citation>
    <scope>NUCLEOTIDE SEQUENCE [LARGE SCALE GENOMIC DNA]</scope>
    <source>
        <strain evidence="3">CIP111764</strain>
    </source>
</reference>
<sequence length="264" mass="28892">MKITTILKSLSAVLLLSTMGLAQADKLVVGGKNFTEQQVMAAITTQYLQAKGFKVDKRAGLGSTVLRKAQENGQVDIYWEYIGTSLITFNKITERLSAEDGYAKVKTLDAAKGLVWLTPSRANNTYALAMRRAEAQAQGIETLSDLARAINDGNDLLLACNAEFAARPDGLQPLQETYGFTFKRSQIKRMDSGLTYQALREGQVSVALVFATDGRIPAFDFVALQDDLGFFPDYALAPVVRAQTLARNPELESLLNELSGRLDD</sequence>
<keyword evidence="4" id="KW-1185">Reference proteome</keyword>
<evidence type="ECO:0000256" key="1">
    <source>
        <dbReference type="SAM" id="SignalP"/>
    </source>
</evidence>
<dbReference type="Gene3D" id="3.40.190.10">
    <property type="entry name" value="Periplasmic binding protein-like II"/>
    <property type="match status" value="1"/>
</dbReference>
<dbReference type="Proteomes" id="UP000583387">
    <property type="component" value="Unassembled WGS sequence"/>
</dbReference>
<dbReference type="CDD" id="cd13611">
    <property type="entry name" value="PBP2_YehZ"/>
    <property type="match status" value="1"/>
</dbReference>
<comment type="caution">
    <text evidence="3">The sequence shown here is derived from an EMBL/GenBank/DDBJ whole genome shotgun (WGS) entry which is preliminary data.</text>
</comment>
<feature type="domain" description="ABC-type glycine betaine transport system substrate-binding" evidence="2">
    <location>
        <begin position="26"/>
        <end position="263"/>
    </location>
</feature>
<name>A0A7U7I9J5_9GAMM</name>
<accession>A0A7U7I9J5</accession>
<evidence type="ECO:0000313" key="4">
    <source>
        <dbReference type="Proteomes" id="UP000583387"/>
    </source>
</evidence>
<keyword evidence="1" id="KW-0732">Signal</keyword>
<evidence type="ECO:0000313" key="3">
    <source>
        <dbReference type="EMBL" id="CAD5108266.1"/>
    </source>
</evidence>
<dbReference type="RefSeq" id="WP_408004308.1">
    <property type="nucleotide sequence ID" value="NZ_CAJFCI010000052.1"/>
</dbReference>
<feature type="signal peptide" evidence="1">
    <location>
        <begin position="1"/>
        <end position="24"/>
    </location>
</feature>
<organism evidence="3 4">
    <name type="scientific">Zestomonas carbonaria</name>
    <dbReference type="NCBI Taxonomy" id="2762745"/>
    <lineage>
        <taxon>Bacteria</taxon>
        <taxon>Pseudomonadati</taxon>
        <taxon>Pseudomonadota</taxon>
        <taxon>Gammaproteobacteria</taxon>
        <taxon>Pseudomonadales</taxon>
        <taxon>Pseudomonadaceae</taxon>
        <taxon>Zestomonas</taxon>
    </lineage>
</organism>
<feature type="chain" id="PRO_5031024815" evidence="1">
    <location>
        <begin position="25"/>
        <end position="264"/>
    </location>
</feature>
<dbReference type="SUPFAM" id="SSF53850">
    <property type="entry name" value="Periplasmic binding protein-like II"/>
    <property type="match status" value="1"/>
</dbReference>
<proteinExistence type="predicted"/>
<dbReference type="EMBL" id="CAJFCI010000052">
    <property type="protein sequence ID" value="CAD5108266.1"/>
    <property type="molecule type" value="Genomic_DNA"/>
</dbReference>
<dbReference type="GO" id="GO:0022857">
    <property type="term" value="F:transmembrane transporter activity"/>
    <property type="evidence" value="ECO:0007669"/>
    <property type="project" value="InterPro"/>
</dbReference>
<protein>
    <submittedName>
        <fullName evidence="3">Osmoprotectant-binding protein OsmX</fullName>
    </submittedName>
</protein>
<dbReference type="Gene3D" id="3.40.190.120">
    <property type="entry name" value="Osmoprotection protein (prox), domain 2"/>
    <property type="match status" value="1"/>
</dbReference>
<dbReference type="Pfam" id="PF04069">
    <property type="entry name" value="OpuAC"/>
    <property type="match status" value="1"/>
</dbReference>
<dbReference type="AlphaFoldDB" id="A0A7U7I9J5"/>
<evidence type="ECO:0000259" key="2">
    <source>
        <dbReference type="Pfam" id="PF04069"/>
    </source>
</evidence>